<evidence type="ECO:0008006" key="5">
    <source>
        <dbReference type="Google" id="ProtNLM"/>
    </source>
</evidence>
<reference evidence="2 4" key="1">
    <citation type="submission" date="2024-04" db="EMBL/GenBank/DDBJ databases">
        <authorList>
            <consortium name="Genoscope - CEA"/>
            <person name="William W."/>
        </authorList>
    </citation>
    <scope>NUCLEOTIDE SEQUENCE [LARGE SCALE GENOMIC DNA]</scope>
</reference>
<keyword evidence="4" id="KW-1185">Reference proteome</keyword>
<comment type="caution">
    <text evidence="2">The sequence shown here is derived from an EMBL/GenBank/DDBJ whole genome shotgun (WGS) entry which is preliminary data.</text>
</comment>
<proteinExistence type="predicted"/>
<evidence type="ECO:0000313" key="2">
    <source>
        <dbReference type="EMBL" id="CAL1530004.1"/>
    </source>
</evidence>
<evidence type="ECO:0000256" key="1">
    <source>
        <dbReference type="SAM" id="Phobius"/>
    </source>
</evidence>
<keyword evidence="1" id="KW-0812">Transmembrane</keyword>
<name>A0AAV2H9E1_LYMST</name>
<evidence type="ECO:0000313" key="4">
    <source>
        <dbReference type="Proteomes" id="UP001497497"/>
    </source>
</evidence>
<gene>
    <name evidence="2" type="ORF">GSLYS_00004137001</name>
    <name evidence="3" type="ORF">GSLYS_00004141001</name>
</gene>
<keyword evidence="1" id="KW-1133">Transmembrane helix</keyword>
<keyword evidence="1" id="KW-0472">Membrane</keyword>
<dbReference type="InterPro" id="IPR032675">
    <property type="entry name" value="LRR_dom_sf"/>
</dbReference>
<dbReference type="EMBL" id="CAXITT010000060">
    <property type="protein sequence ID" value="CAL1530008.1"/>
    <property type="molecule type" value="Genomic_DNA"/>
</dbReference>
<organism evidence="2 4">
    <name type="scientific">Lymnaea stagnalis</name>
    <name type="common">Great pond snail</name>
    <name type="synonym">Helix stagnalis</name>
    <dbReference type="NCBI Taxonomy" id="6523"/>
    <lineage>
        <taxon>Eukaryota</taxon>
        <taxon>Metazoa</taxon>
        <taxon>Spiralia</taxon>
        <taxon>Lophotrochozoa</taxon>
        <taxon>Mollusca</taxon>
        <taxon>Gastropoda</taxon>
        <taxon>Heterobranchia</taxon>
        <taxon>Euthyneura</taxon>
        <taxon>Panpulmonata</taxon>
        <taxon>Hygrophila</taxon>
        <taxon>Lymnaeoidea</taxon>
        <taxon>Lymnaeidae</taxon>
        <taxon>Lymnaea</taxon>
    </lineage>
</organism>
<feature type="transmembrane region" description="Helical" evidence="1">
    <location>
        <begin position="86"/>
        <end position="107"/>
    </location>
</feature>
<accession>A0AAV2H9E1</accession>
<evidence type="ECO:0000313" key="3">
    <source>
        <dbReference type="EMBL" id="CAL1530008.1"/>
    </source>
</evidence>
<dbReference type="EMBL" id="CAXITT010000060">
    <property type="protein sequence ID" value="CAL1530004.1"/>
    <property type="molecule type" value="Genomic_DNA"/>
</dbReference>
<dbReference type="Gene3D" id="3.80.10.10">
    <property type="entry name" value="Ribonuclease Inhibitor"/>
    <property type="match status" value="1"/>
</dbReference>
<protein>
    <recommendedName>
        <fullName evidence="5">LRRCT domain-containing protein</fullName>
    </recommendedName>
</protein>
<sequence length="131" mass="15409">MDLRTHIDQLCPKAPCDLRVDLSLNPIRCDCSNFEFLKWMAHSGAFDRKFENYMCLYPDSSYKTIEDAYEDTLASLTLQCADNYPVFLAALVATIFFLLIVAGALVYRFRWNLRYLYYAAYLRFRNKEKRG</sequence>
<feature type="non-terminal residue" evidence="2">
    <location>
        <position position="131"/>
    </location>
</feature>
<dbReference type="Proteomes" id="UP001497497">
    <property type="component" value="Unassembled WGS sequence"/>
</dbReference>
<dbReference type="AlphaFoldDB" id="A0AAV2H9E1"/>